<keyword evidence="1" id="KW-0812">Transmembrane</keyword>
<comment type="caution">
    <text evidence="2">The sequence shown here is derived from an EMBL/GenBank/DDBJ whole genome shotgun (WGS) entry which is preliminary data.</text>
</comment>
<organism evidence="2 3">
    <name type="scientific">Coleophoma crateriformis</name>
    <dbReference type="NCBI Taxonomy" id="565419"/>
    <lineage>
        <taxon>Eukaryota</taxon>
        <taxon>Fungi</taxon>
        <taxon>Dikarya</taxon>
        <taxon>Ascomycota</taxon>
        <taxon>Pezizomycotina</taxon>
        <taxon>Leotiomycetes</taxon>
        <taxon>Helotiales</taxon>
        <taxon>Dermateaceae</taxon>
        <taxon>Coleophoma</taxon>
    </lineage>
</organism>
<dbReference type="Proteomes" id="UP000256328">
    <property type="component" value="Unassembled WGS sequence"/>
</dbReference>
<evidence type="ECO:0000313" key="3">
    <source>
        <dbReference type="Proteomes" id="UP000256328"/>
    </source>
</evidence>
<keyword evidence="1" id="KW-0472">Membrane</keyword>
<gene>
    <name evidence="2" type="ORF">BP5796_02182</name>
</gene>
<dbReference type="EMBL" id="PDLN01000003">
    <property type="protein sequence ID" value="RDW91017.1"/>
    <property type="molecule type" value="Genomic_DNA"/>
</dbReference>
<sequence length="348" mass="40612">MAQDHLCHALQRKPMGIRTKCEILNSLWGLNVQPTEFYDKYLEFDAYFAYYAEECDVALHDGGRHILARTHRDIVEIAQHLKNSSTRSEIKQFLRNALPSPIPTNADELLDGSIDLAARLLLMLGFGRLRYGFSGKQELVWSENSLGEFVSGYFATPPALRQERVKLERVFNARNLGRIAGIKIEWTKNLADHLLLVEDDMTVSIFHYASFLECQKNSQIFPDGFVEETLRTLALLFPQTDRDTRNWFRKQSSIRNIDSKAMKCGRLRMQDRRIESFYYWHDRLVDLKQFFDEAEPSTISQWWFDRRKRVQWYTFWVAALVLALTVIFGLVQCVEGGLQAYKAYHPSH</sequence>
<evidence type="ECO:0000313" key="2">
    <source>
        <dbReference type="EMBL" id="RDW91017.1"/>
    </source>
</evidence>
<keyword evidence="3" id="KW-1185">Reference proteome</keyword>
<dbReference type="OrthoDB" id="5428890at2759"/>
<keyword evidence="1" id="KW-1133">Transmembrane helix</keyword>
<protein>
    <submittedName>
        <fullName evidence="2">Uncharacterized protein</fullName>
    </submittedName>
</protein>
<proteinExistence type="predicted"/>
<name>A0A3D8SXG2_9HELO</name>
<evidence type="ECO:0000256" key="1">
    <source>
        <dbReference type="SAM" id="Phobius"/>
    </source>
</evidence>
<dbReference type="AlphaFoldDB" id="A0A3D8SXG2"/>
<accession>A0A3D8SXG2</accession>
<reference evidence="2 3" key="1">
    <citation type="journal article" date="2018" name="IMA Fungus">
        <title>IMA Genome-F 9: Draft genome sequence of Annulohypoxylon stygium, Aspergillus mulundensis, Berkeleyomyces basicola (syn. Thielaviopsis basicola), Ceratocystis smalleyi, two Cercospora beticola strains, Coleophoma cylindrospora, Fusarium fracticaudum, Phialophora cf. hyalina, and Morchella septimelata.</title>
        <authorList>
            <person name="Wingfield B.D."/>
            <person name="Bills G.F."/>
            <person name="Dong Y."/>
            <person name="Huang W."/>
            <person name="Nel W.J."/>
            <person name="Swalarsk-Parry B.S."/>
            <person name="Vaghefi N."/>
            <person name="Wilken P.M."/>
            <person name="An Z."/>
            <person name="de Beer Z.W."/>
            <person name="De Vos L."/>
            <person name="Chen L."/>
            <person name="Duong T.A."/>
            <person name="Gao Y."/>
            <person name="Hammerbacher A."/>
            <person name="Kikkert J.R."/>
            <person name="Li Y."/>
            <person name="Li H."/>
            <person name="Li K."/>
            <person name="Li Q."/>
            <person name="Liu X."/>
            <person name="Ma X."/>
            <person name="Naidoo K."/>
            <person name="Pethybridge S.J."/>
            <person name="Sun J."/>
            <person name="Steenkamp E.T."/>
            <person name="van der Nest M.A."/>
            <person name="van Wyk S."/>
            <person name="Wingfield M.J."/>
            <person name="Xiong C."/>
            <person name="Yue Q."/>
            <person name="Zhang X."/>
        </authorList>
    </citation>
    <scope>NUCLEOTIDE SEQUENCE [LARGE SCALE GENOMIC DNA]</scope>
    <source>
        <strain evidence="2 3">BP5796</strain>
    </source>
</reference>
<feature type="transmembrane region" description="Helical" evidence="1">
    <location>
        <begin position="312"/>
        <end position="331"/>
    </location>
</feature>